<evidence type="ECO:0000313" key="1">
    <source>
        <dbReference type="EMBL" id="CAI9737521.1"/>
    </source>
</evidence>
<evidence type="ECO:0000313" key="2">
    <source>
        <dbReference type="Proteomes" id="UP001162480"/>
    </source>
</evidence>
<gene>
    <name evidence="1" type="ORF">OCTVUL_1B023737</name>
</gene>
<keyword evidence="2" id="KW-1185">Reference proteome</keyword>
<sequence length="70" mass="8090">MQVGRRKFEQNRIHHEQLKRDVRMGLDVNFADYNYAQDNMTSSVIGPQKLTEASHLVLYYLLMACAGIGF</sequence>
<protein>
    <submittedName>
        <fullName evidence="1">Uncharacterized protein</fullName>
    </submittedName>
</protein>
<dbReference type="AlphaFoldDB" id="A0AA36BN73"/>
<name>A0AA36BN73_OCTVU</name>
<accession>A0AA36BN73</accession>
<reference evidence="1" key="1">
    <citation type="submission" date="2023-08" db="EMBL/GenBank/DDBJ databases">
        <authorList>
            <person name="Alioto T."/>
            <person name="Alioto T."/>
            <person name="Gomez Garrido J."/>
        </authorList>
    </citation>
    <scope>NUCLEOTIDE SEQUENCE</scope>
</reference>
<dbReference type="Proteomes" id="UP001162480">
    <property type="component" value="Chromosome 20"/>
</dbReference>
<organism evidence="1 2">
    <name type="scientific">Octopus vulgaris</name>
    <name type="common">Common octopus</name>
    <dbReference type="NCBI Taxonomy" id="6645"/>
    <lineage>
        <taxon>Eukaryota</taxon>
        <taxon>Metazoa</taxon>
        <taxon>Spiralia</taxon>
        <taxon>Lophotrochozoa</taxon>
        <taxon>Mollusca</taxon>
        <taxon>Cephalopoda</taxon>
        <taxon>Coleoidea</taxon>
        <taxon>Octopodiformes</taxon>
        <taxon>Octopoda</taxon>
        <taxon>Incirrata</taxon>
        <taxon>Octopodidae</taxon>
        <taxon>Octopus</taxon>
    </lineage>
</organism>
<dbReference type="EMBL" id="OX597833">
    <property type="protein sequence ID" value="CAI9737521.1"/>
    <property type="molecule type" value="Genomic_DNA"/>
</dbReference>
<proteinExistence type="predicted"/>